<dbReference type="SUPFAM" id="SSF56112">
    <property type="entry name" value="Protein kinase-like (PK-like)"/>
    <property type="match status" value="1"/>
</dbReference>
<dbReference type="PANTHER" id="PTHR11909">
    <property type="entry name" value="CASEIN KINASE-RELATED"/>
    <property type="match status" value="1"/>
</dbReference>
<dbReference type="Proteomes" id="UP000663841">
    <property type="component" value="Unassembled WGS sequence"/>
</dbReference>
<evidence type="ECO:0008006" key="3">
    <source>
        <dbReference type="Google" id="ProtNLM"/>
    </source>
</evidence>
<dbReference type="AlphaFoldDB" id="A0A8H3AJ37"/>
<reference evidence="1" key="1">
    <citation type="submission" date="2021-01" db="EMBL/GenBank/DDBJ databases">
        <authorList>
            <person name="Kaushik A."/>
        </authorList>
    </citation>
    <scope>NUCLEOTIDE SEQUENCE</scope>
    <source>
        <strain evidence="1">AG3-T5</strain>
    </source>
</reference>
<organism evidence="1 2">
    <name type="scientific">Rhizoctonia solani</name>
    <dbReference type="NCBI Taxonomy" id="456999"/>
    <lineage>
        <taxon>Eukaryota</taxon>
        <taxon>Fungi</taxon>
        <taxon>Dikarya</taxon>
        <taxon>Basidiomycota</taxon>
        <taxon>Agaricomycotina</taxon>
        <taxon>Agaricomycetes</taxon>
        <taxon>Cantharellales</taxon>
        <taxon>Ceratobasidiaceae</taxon>
        <taxon>Rhizoctonia</taxon>
    </lineage>
</organism>
<gene>
    <name evidence="1" type="ORF">RDB_LOCUS70619</name>
</gene>
<accession>A0A8H3AJ37</accession>
<comment type="caution">
    <text evidence="1">The sequence shown here is derived from an EMBL/GenBank/DDBJ whole genome shotgun (WGS) entry which is preliminary data.</text>
</comment>
<evidence type="ECO:0000313" key="1">
    <source>
        <dbReference type="EMBL" id="CAE6432561.1"/>
    </source>
</evidence>
<protein>
    <recommendedName>
        <fullName evidence="3">Non-specific serine/threonine protein kinase</fullName>
    </recommendedName>
</protein>
<dbReference type="InterPro" id="IPR050235">
    <property type="entry name" value="CK1_Ser-Thr_kinase"/>
</dbReference>
<evidence type="ECO:0000313" key="2">
    <source>
        <dbReference type="Proteomes" id="UP000663841"/>
    </source>
</evidence>
<dbReference type="EMBL" id="CAJMWW010000085">
    <property type="protein sequence ID" value="CAE6432561.1"/>
    <property type="molecule type" value="Genomic_DNA"/>
</dbReference>
<sequence length="157" mass="17501">MSGTTRHMSKFINIHLGQEQSRQDNFESLGHVFMHLLHGHLPWQGIIKSTTTSRRCTATGEKKQVTSVAELCARFPEEITTYMSHVRDLGFEDTRDTFLSGLFTKLLEDAGEVNYRVMGRRLLDGGAGWEASVNPNSRLLHIKAAVDNVVAAGPFVT</sequence>
<proteinExistence type="predicted"/>
<dbReference type="InterPro" id="IPR011009">
    <property type="entry name" value="Kinase-like_dom_sf"/>
</dbReference>
<name>A0A8H3AJ37_9AGAM</name>
<dbReference type="Gene3D" id="1.10.510.10">
    <property type="entry name" value="Transferase(Phosphotransferase) domain 1"/>
    <property type="match status" value="1"/>
</dbReference>